<dbReference type="AlphaFoldDB" id="A0AAW9SK33"/>
<sequence length="70" mass="7833">MSKELYDRIGALRGEIDRAEGAQREALIDTLESAVMALEARGTPVPGWAKSRIAARREAEMEDRFDNMPI</sequence>
<accession>A0AAW9SK33</accession>
<keyword evidence="2" id="KW-1185">Reference proteome</keyword>
<dbReference type="EMBL" id="JBDNCH010000002">
    <property type="protein sequence ID" value="MEN9060316.1"/>
    <property type="molecule type" value="Genomic_DNA"/>
</dbReference>
<name>A0AAW9SK33_9RHOB</name>
<gene>
    <name evidence="1" type="ORF">ABFB10_03980</name>
</gene>
<comment type="caution">
    <text evidence="1">The sequence shown here is derived from an EMBL/GenBank/DDBJ whole genome shotgun (WGS) entry which is preliminary data.</text>
</comment>
<dbReference type="Proteomes" id="UP001428774">
    <property type="component" value="Unassembled WGS sequence"/>
</dbReference>
<dbReference type="RefSeq" id="WP_206566666.1">
    <property type="nucleotide sequence ID" value="NZ_JBDNCH010000002.1"/>
</dbReference>
<proteinExistence type="predicted"/>
<evidence type="ECO:0000313" key="2">
    <source>
        <dbReference type="Proteomes" id="UP001428774"/>
    </source>
</evidence>
<evidence type="ECO:0000313" key="1">
    <source>
        <dbReference type="EMBL" id="MEN9060316.1"/>
    </source>
</evidence>
<protein>
    <submittedName>
        <fullName evidence="1">Uncharacterized protein</fullName>
    </submittedName>
</protein>
<organism evidence="1 2">
    <name type="scientific">Ponticoccus litoralis</name>
    <dbReference type="NCBI Taxonomy" id="422297"/>
    <lineage>
        <taxon>Bacteria</taxon>
        <taxon>Pseudomonadati</taxon>
        <taxon>Pseudomonadota</taxon>
        <taxon>Alphaproteobacteria</taxon>
        <taxon>Rhodobacterales</taxon>
        <taxon>Roseobacteraceae</taxon>
        <taxon>Ponticoccus</taxon>
    </lineage>
</organism>
<reference evidence="1 2" key="1">
    <citation type="submission" date="2024-05" db="EMBL/GenBank/DDBJ databases">
        <title>Genome sequence of Ponticoccus litoralis KCCM 90028.</title>
        <authorList>
            <person name="Kim J.M."/>
            <person name="Lee J.K."/>
            <person name="Choi B.J."/>
            <person name="Bayburt H."/>
            <person name="Baek J.H."/>
            <person name="Jeon C.O."/>
        </authorList>
    </citation>
    <scope>NUCLEOTIDE SEQUENCE [LARGE SCALE GENOMIC DNA]</scope>
    <source>
        <strain evidence="1 2">KCCM 90028</strain>
    </source>
</reference>